<evidence type="ECO:0000313" key="1">
    <source>
        <dbReference type="EnsemblPlants" id="cds.evm.model.01.1229"/>
    </source>
</evidence>
<dbReference type="Proteomes" id="UP000596661">
    <property type="component" value="Chromosome 1"/>
</dbReference>
<keyword evidence="2" id="KW-1185">Reference proteome</keyword>
<sequence length="84" mass="9566">MLGQRSNSWKWGSISPGIYLRSGWVRLEGKRCLSRSHGVVEMGECFLFQEFEKNKITRFQRKKRPHDVTRAGCGATCGIPHTGI</sequence>
<protein>
    <submittedName>
        <fullName evidence="1">Uncharacterized protein</fullName>
    </submittedName>
</protein>
<evidence type="ECO:0000313" key="2">
    <source>
        <dbReference type="Proteomes" id="UP000596661"/>
    </source>
</evidence>
<organism evidence="1 2">
    <name type="scientific">Cannabis sativa</name>
    <name type="common">Hemp</name>
    <name type="synonym">Marijuana</name>
    <dbReference type="NCBI Taxonomy" id="3483"/>
    <lineage>
        <taxon>Eukaryota</taxon>
        <taxon>Viridiplantae</taxon>
        <taxon>Streptophyta</taxon>
        <taxon>Embryophyta</taxon>
        <taxon>Tracheophyta</taxon>
        <taxon>Spermatophyta</taxon>
        <taxon>Magnoliopsida</taxon>
        <taxon>eudicotyledons</taxon>
        <taxon>Gunneridae</taxon>
        <taxon>Pentapetalae</taxon>
        <taxon>rosids</taxon>
        <taxon>fabids</taxon>
        <taxon>Rosales</taxon>
        <taxon>Cannabaceae</taxon>
        <taxon>Cannabis</taxon>
    </lineage>
</organism>
<proteinExistence type="predicted"/>
<name>A0A803NG54_CANSA</name>
<dbReference type="AlphaFoldDB" id="A0A803NG54"/>
<reference evidence="1" key="2">
    <citation type="submission" date="2021-03" db="UniProtKB">
        <authorList>
            <consortium name="EnsemblPlants"/>
        </authorList>
    </citation>
    <scope>IDENTIFICATION</scope>
</reference>
<dbReference type="EMBL" id="UZAU01000024">
    <property type="status" value="NOT_ANNOTATED_CDS"/>
    <property type="molecule type" value="Genomic_DNA"/>
</dbReference>
<reference evidence="1" key="1">
    <citation type="submission" date="2018-11" db="EMBL/GenBank/DDBJ databases">
        <authorList>
            <person name="Grassa J C."/>
        </authorList>
    </citation>
    <scope>NUCLEOTIDE SEQUENCE [LARGE SCALE GENOMIC DNA]</scope>
</reference>
<dbReference type="EnsemblPlants" id="evm.model.01.1229">
    <property type="protein sequence ID" value="cds.evm.model.01.1229"/>
    <property type="gene ID" value="evm.TU.01.1229"/>
</dbReference>
<accession>A0A803NG54</accession>
<dbReference type="Gramene" id="evm.model.01.1229">
    <property type="protein sequence ID" value="cds.evm.model.01.1229"/>
    <property type="gene ID" value="evm.TU.01.1229"/>
</dbReference>